<protein>
    <submittedName>
        <fullName evidence="1">Uncharacterized protein</fullName>
    </submittedName>
</protein>
<dbReference type="Proteomes" id="UP000193006">
    <property type="component" value="Chromosome"/>
</dbReference>
<proteinExistence type="predicted"/>
<accession>A0A1X9MBI5</accession>
<sequence>MEVIVTDRGLEYLNQLDLMEKAIRIRAIDTFE</sequence>
<gene>
    <name evidence="1" type="ORF">BkAM31D_13765</name>
</gene>
<dbReference type="AlphaFoldDB" id="A0A1X9MBI5"/>
<dbReference type="EMBL" id="CP020814">
    <property type="protein sequence ID" value="ARK30819.1"/>
    <property type="molecule type" value="Genomic_DNA"/>
</dbReference>
<organism evidence="1 2">
    <name type="scientific">Halalkalibacter krulwichiae</name>
    <dbReference type="NCBI Taxonomy" id="199441"/>
    <lineage>
        <taxon>Bacteria</taxon>
        <taxon>Bacillati</taxon>
        <taxon>Bacillota</taxon>
        <taxon>Bacilli</taxon>
        <taxon>Bacillales</taxon>
        <taxon>Bacillaceae</taxon>
        <taxon>Halalkalibacter</taxon>
    </lineage>
</organism>
<reference evidence="1 2" key="1">
    <citation type="submission" date="2017-04" db="EMBL/GenBank/DDBJ databases">
        <title>Bacillus krulwichiae AM31D Genome sequencing and assembly.</title>
        <authorList>
            <person name="Krulwich T.A."/>
            <person name="Anastor L."/>
            <person name="Ehrlich R."/>
            <person name="Ehrlich G.D."/>
            <person name="Janto B."/>
        </authorList>
    </citation>
    <scope>NUCLEOTIDE SEQUENCE [LARGE SCALE GENOMIC DNA]</scope>
    <source>
        <strain evidence="1 2">AM31D</strain>
    </source>
</reference>
<evidence type="ECO:0000313" key="1">
    <source>
        <dbReference type="EMBL" id="ARK30819.1"/>
    </source>
</evidence>
<dbReference type="KEGG" id="bkw:BkAM31D_13765"/>
<dbReference type="STRING" id="199441.BkAM31D_13765"/>
<name>A0A1X9MBI5_9BACI</name>
<evidence type="ECO:0000313" key="2">
    <source>
        <dbReference type="Proteomes" id="UP000193006"/>
    </source>
</evidence>
<keyword evidence="2" id="KW-1185">Reference proteome</keyword>